<comment type="caution">
    <text evidence="1">The sequence shown here is derived from an EMBL/GenBank/DDBJ whole genome shotgun (WGS) entry which is preliminary data.</text>
</comment>
<protein>
    <submittedName>
        <fullName evidence="1">Uncharacterized protein</fullName>
    </submittedName>
</protein>
<evidence type="ECO:0000313" key="1">
    <source>
        <dbReference type="EMBL" id="OGE80583.1"/>
    </source>
</evidence>
<dbReference type="AlphaFoldDB" id="A0A1F5NSJ4"/>
<gene>
    <name evidence="1" type="ORF">A2660_00265</name>
</gene>
<sequence>MLENAIRRAERPKIQKHKIMGLPQDRRPILIPIIALEGKGLGDGCALLEEKSWNEYANEVWESMVDNYGWDEIAKVEHLIRRQFPNLRYTIIATTPQQQLAALRSSALLVQTQPAADSGTDADILRSLQISPD</sequence>
<dbReference type="Proteomes" id="UP000176233">
    <property type="component" value="Unassembled WGS sequence"/>
</dbReference>
<dbReference type="EMBL" id="MFEJ01000007">
    <property type="protein sequence ID" value="OGE80583.1"/>
    <property type="molecule type" value="Genomic_DNA"/>
</dbReference>
<reference evidence="1 2" key="1">
    <citation type="journal article" date="2016" name="Nat. Commun.">
        <title>Thousands of microbial genomes shed light on interconnected biogeochemical processes in an aquifer system.</title>
        <authorList>
            <person name="Anantharaman K."/>
            <person name="Brown C.T."/>
            <person name="Hug L.A."/>
            <person name="Sharon I."/>
            <person name="Castelle C.J."/>
            <person name="Probst A.J."/>
            <person name="Thomas B.C."/>
            <person name="Singh A."/>
            <person name="Wilkins M.J."/>
            <person name="Karaoz U."/>
            <person name="Brodie E.L."/>
            <person name="Williams K.H."/>
            <person name="Hubbard S.S."/>
            <person name="Banfield J.F."/>
        </authorList>
    </citation>
    <scope>NUCLEOTIDE SEQUENCE [LARGE SCALE GENOMIC DNA]</scope>
</reference>
<evidence type="ECO:0000313" key="2">
    <source>
        <dbReference type="Proteomes" id="UP000176233"/>
    </source>
</evidence>
<proteinExistence type="predicted"/>
<name>A0A1F5NSJ4_9BACT</name>
<accession>A0A1F5NSJ4</accession>
<organism evidence="1 2">
    <name type="scientific">Candidatus Doudnabacteria bacterium RIFCSPHIGHO2_01_FULL_45_18</name>
    <dbReference type="NCBI Taxonomy" id="1817823"/>
    <lineage>
        <taxon>Bacteria</taxon>
        <taxon>Candidatus Doudnaibacteriota</taxon>
    </lineage>
</organism>